<reference evidence="4" key="1">
    <citation type="submission" date="2014-12" db="EMBL/GenBank/DDBJ databases">
        <title>Genome Sequence of Valsa Canker Pathogens Uncovers a Specific Adaption of Colonization on Woody Bark.</title>
        <authorList>
            <person name="Yin Z."/>
            <person name="Liu H."/>
            <person name="Gao X."/>
            <person name="Li Z."/>
            <person name="Song N."/>
            <person name="Ke X."/>
            <person name="Dai Q."/>
            <person name="Wu Y."/>
            <person name="Sun Y."/>
            <person name="Xu J.-R."/>
            <person name="Kang Z.K."/>
            <person name="Wang L."/>
            <person name="Huang L."/>
        </authorList>
    </citation>
    <scope>NUCLEOTIDE SEQUENCE [LARGE SCALE GENOMIC DNA]</scope>
    <source>
        <strain evidence="4">SXYL134</strain>
    </source>
</reference>
<evidence type="ECO:0000259" key="2">
    <source>
        <dbReference type="PROSITE" id="PS50090"/>
    </source>
</evidence>
<dbReference type="AlphaFoldDB" id="A0A194VCV5"/>
<evidence type="ECO:0000256" key="1">
    <source>
        <dbReference type="SAM" id="MobiDB-lite"/>
    </source>
</evidence>
<dbReference type="Pfam" id="PF00249">
    <property type="entry name" value="Myb_DNA-binding"/>
    <property type="match status" value="1"/>
</dbReference>
<evidence type="ECO:0000313" key="3">
    <source>
        <dbReference type="EMBL" id="KUI61724.1"/>
    </source>
</evidence>
<evidence type="ECO:0000313" key="4">
    <source>
        <dbReference type="Proteomes" id="UP000078576"/>
    </source>
</evidence>
<sequence length="176" mass="19203">MAEQDNQRLLCPGCSHNLQGNQHPDPDFFRYLTIDEMAATGLLCQNLNCYIYIEKNKFFSEDVVTFQASDHSAPPTNPAGARNSGFNAASMPTSSRPALNTNNAGLSGQVSKPGGVPAPSDPSSSRASIRNAWTQDESRLLLEMRSQGHSWDEIAEALPRHTVRSVESKWAVLAKS</sequence>
<dbReference type="SMART" id="SM00717">
    <property type="entry name" value="SANT"/>
    <property type="match status" value="1"/>
</dbReference>
<feature type="compositionally biased region" description="Low complexity" evidence="1">
    <location>
        <begin position="117"/>
        <end position="128"/>
    </location>
</feature>
<name>A0A194VCV5_CYTMA</name>
<feature type="compositionally biased region" description="Polar residues" evidence="1">
    <location>
        <begin position="84"/>
        <end position="110"/>
    </location>
</feature>
<dbReference type="InterPro" id="IPR001005">
    <property type="entry name" value="SANT/Myb"/>
</dbReference>
<dbReference type="Proteomes" id="UP000078576">
    <property type="component" value="Unassembled WGS sequence"/>
</dbReference>
<gene>
    <name evidence="3" type="ORF">VP1G_08880</name>
</gene>
<accession>A0A194VCV5</accession>
<protein>
    <recommendedName>
        <fullName evidence="2">Myb-like domain-containing protein</fullName>
    </recommendedName>
</protein>
<dbReference type="CDD" id="cd00167">
    <property type="entry name" value="SANT"/>
    <property type="match status" value="1"/>
</dbReference>
<feature type="domain" description="Myb-like" evidence="2">
    <location>
        <begin position="130"/>
        <end position="174"/>
    </location>
</feature>
<organism evidence="3 4">
    <name type="scientific">Cytospora mali</name>
    <name type="common">Apple Valsa canker fungus</name>
    <name type="synonym">Valsa mali</name>
    <dbReference type="NCBI Taxonomy" id="578113"/>
    <lineage>
        <taxon>Eukaryota</taxon>
        <taxon>Fungi</taxon>
        <taxon>Dikarya</taxon>
        <taxon>Ascomycota</taxon>
        <taxon>Pezizomycotina</taxon>
        <taxon>Sordariomycetes</taxon>
        <taxon>Sordariomycetidae</taxon>
        <taxon>Diaporthales</taxon>
        <taxon>Cytosporaceae</taxon>
        <taxon>Cytospora</taxon>
    </lineage>
</organism>
<dbReference type="InterPro" id="IPR009057">
    <property type="entry name" value="Homeodomain-like_sf"/>
</dbReference>
<dbReference type="Gene3D" id="1.10.10.60">
    <property type="entry name" value="Homeodomain-like"/>
    <property type="match status" value="1"/>
</dbReference>
<dbReference type="PROSITE" id="PS50090">
    <property type="entry name" value="MYB_LIKE"/>
    <property type="match status" value="1"/>
</dbReference>
<proteinExistence type="predicted"/>
<dbReference type="OrthoDB" id="5240799at2759"/>
<dbReference type="SUPFAM" id="SSF46689">
    <property type="entry name" value="Homeodomain-like"/>
    <property type="match status" value="1"/>
</dbReference>
<feature type="region of interest" description="Disordered" evidence="1">
    <location>
        <begin position="68"/>
        <end position="130"/>
    </location>
</feature>
<dbReference type="EMBL" id="KN714785">
    <property type="protein sequence ID" value="KUI61724.1"/>
    <property type="molecule type" value="Genomic_DNA"/>
</dbReference>
<keyword evidence="4" id="KW-1185">Reference proteome</keyword>